<sequence>MVLKDARFCSLFHNFLELNYCTENLDFWIDHDNLHRKCRRHPGQSIENQKQLLEEAYALWETYLMPGTAYCKLNIDHALRQDMAEEISNMTTLVYTFAPGQSRPMVIISTHSTTQSLSTILNWFDKVNDQICRLMASDSIPKFVRTPEYKKAICRLKLSEDTAAAVHCNKSSIVTTHDLDDFPPPPQRKIKEPLYF</sequence>
<dbReference type="RefSeq" id="XP_064686770.1">
    <property type="nucleotide sequence ID" value="XM_064827486.1"/>
</dbReference>
<gene>
    <name evidence="2" type="ORF">ATC70_008234</name>
</gene>
<dbReference type="PANTHER" id="PTHR10845:SF192">
    <property type="entry name" value="DOUBLE HIT, ISOFORM B"/>
    <property type="match status" value="1"/>
</dbReference>
<name>A0AAN7DPD2_9FUNG</name>
<evidence type="ECO:0000313" key="3">
    <source>
        <dbReference type="Proteomes" id="UP001304243"/>
    </source>
</evidence>
<accession>A0AAN7DPD2</accession>
<feature type="domain" description="RGS" evidence="1">
    <location>
        <begin position="1"/>
        <end position="153"/>
    </location>
</feature>
<dbReference type="EMBL" id="JASEJX010000011">
    <property type="protein sequence ID" value="KAK4520104.1"/>
    <property type="molecule type" value="Genomic_DNA"/>
</dbReference>
<keyword evidence="2" id="KW-0560">Oxidoreductase</keyword>
<dbReference type="PROSITE" id="PS50132">
    <property type="entry name" value="RGS"/>
    <property type="match status" value="1"/>
</dbReference>
<evidence type="ECO:0000259" key="1">
    <source>
        <dbReference type="PROSITE" id="PS50132"/>
    </source>
</evidence>
<dbReference type="AlphaFoldDB" id="A0AAN7DPD2"/>
<dbReference type="Gene3D" id="1.10.167.10">
    <property type="entry name" value="Regulator of G-protein Signalling 4, domain 2"/>
    <property type="match status" value="1"/>
</dbReference>
<organism evidence="2 3">
    <name type="scientific">Mucor velutinosus</name>
    <dbReference type="NCBI Taxonomy" id="708070"/>
    <lineage>
        <taxon>Eukaryota</taxon>
        <taxon>Fungi</taxon>
        <taxon>Fungi incertae sedis</taxon>
        <taxon>Mucoromycota</taxon>
        <taxon>Mucoromycotina</taxon>
        <taxon>Mucoromycetes</taxon>
        <taxon>Mucorales</taxon>
        <taxon>Mucorineae</taxon>
        <taxon>Mucoraceae</taxon>
        <taxon>Mucor</taxon>
    </lineage>
</organism>
<evidence type="ECO:0000313" key="2">
    <source>
        <dbReference type="EMBL" id="KAK4520104.1"/>
    </source>
</evidence>
<proteinExistence type="predicted"/>
<dbReference type="PANTHER" id="PTHR10845">
    <property type="entry name" value="REGULATOR OF G PROTEIN SIGNALING"/>
    <property type="match status" value="1"/>
</dbReference>
<comment type="caution">
    <text evidence="2">The sequence shown here is derived from an EMBL/GenBank/DDBJ whole genome shotgun (WGS) entry which is preliminary data.</text>
</comment>
<dbReference type="InterPro" id="IPR036305">
    <property type="entry name" value="RGS_sf"/>
</dbReference>
<dbReference type="InterPro" id="IPR016137">
    <property type="entry name" value="RGS"/>
</dbReference>
<dbReference type="SMART" id="SM00315">
    <property type="entry name" value="RGS"/>
    <property type="match status" value="1"/>
</dbReference>
<dbReference type="Proteomes" id="UP001304243">
    <property type="component" value="Unassembled WGS sequence"/>
</dbReference>
<keyword evidence="3" id="KW-1185">Reference proteome</keyword>
<dbReference type="SUPFAM" id="SSF48097">
    <property type="entry name" value="Regulator of G-protein signaling, RGS"/>
    <property type="match status" value="1"/>
</dbReference>
<dbReference type="GeneID" id="89951920"/>
<dbReference type="InterPro" id="IPR044926">
    <property type="entry name" value="RGS_subdomain_2"/>
</dbReference>
<dbReference type="EC" id="1.3.3.6" evidence="2"/>
<protein>
    <submittedName>
        <fullName evidence="2">Acyl-coenzyme A oxidase</fullName>
        <ecNumber evidence="2">1.3.3.6</ecNumber>
    </submittedName>
</protein>
<reference evidence="2 3" key="1">
    <citation type="submission" date="2022-11" db="EMBL/GenBank/DDBJ databases">
        <title>Mucor velutinosus strain NIH1002 WGS.</title>
        <authorList>
            <person name="Subramanian P."/>
            <person name="Mullikin J.C."/>
            <person name="Segre J.A."/>
            <person name="Zelazny A.M."/>
        </authorList>
    </citation>
    <scope>NUCLEOTIDE SEQUENCE [LARGE SCALE GENOMIC DNA]</scope>
    <source>
        <strain evidence="2 3">NIH1002</strain>
    </source>
</reference>
<dbReference type="GO" id="GO:0003997">
    <property type="term" value="F:acyl-CoA oxidase activity"/>
    <property type="evidence" value="ECO:0007669"/>
    <property type="project" value="UniProtKB-EC"/>
</dbReference>
<dbReference type="Pfam" id="PF00615">
    <property type="entry name" value="RGS"/>
    <property type="match status" value="1"/>
</dbReference>